<dbReference type="GO" id="GO:0016491">
    <property type="term" value="F:oxidoreductase activity"/>
    <property type="evidence" value="ECO:0007669"/>
    <property type="project" value="UniProtKB-KW"/>
</dbReference>
<dbReference type="PANTHER" id="PTHR33365:SF11">
    <property type="entry name" value="TAT PATHWAY SIGNAL SEQUENCE"/>
    <property type="match status" value="1"/>
</dbReference>
<keyword evidence="7" id="KW-1185">Reference proteome</keyword>
<evidence type="ECO:0008006" key="8">
    <source>
        <dbReference type="Google" id="ProtNLM"/>
    </source>
</evidence>
<evidence type="ECO:0000256" key="3">
    <source>
        <dbReference type="ARBA" id="ARBA00035112"/>
    </source>
</evidence>
<feature type="transmembrane region" description="Helical" evidence="5">
    <location>
        <begin position="61"/>
        <end position="81"/>
    </location>
</feature>
<evidence type="ECO:0000256" key="2">
    <source>
        <dbReference type="ARBA" id="ARBA00023002"/>
    </source>
</evidence>
<feature type="compositionally biased region" description="Basic and acidic residues" evidence="4">
    <location>
        <begin position="27"/>
        <end position="36"/>
    </location>
</feature>
<keyword evidence="5" id="KW-0812">Transmembrane</keyword>
<protein>
    <recommendedName>
        <fullName evidence="8">Oxidase ustYa</fullName>
    </recommendedName>
</protein>
<sequence length="270" mass="30153">MLPTAMFDSKPEYSRIENANSISSDDESGRHSETKSKSLHVHWGREKDPDVTPQPRASSTLVLLALITILVSGSLGGLMVWRVTGGLARSCAAMPSLSTLKLPMGTRKVIFNANHTFVDDPKTNPRTVDAWNSIMPVGYGGILLTPDQYPVTSNHRTSYKEDHWAFTVYHQIHCLYHIQKAYYNLIRSPNTSDAVKSVQETQGKTHVPHCIDYLRQSVLCSADTTLEPMDPNGRTAGWDTEHICADYAALMAWTEEHRSDDFKDFASNVD</sequence>
<name>A0A3D8SW48_9EURO</name>
<comment type="pathway">
    <text evidence="1">Mycotoxin biosynthesis.</text>
</comment>
<comment type="caution">
    <text evidence="6">The sequence shown here is derived from an EMBL/GenBank/DDBJ whole genome shotgun (WGS) entry which is preliminary data.</text>
</comment>
<evidence type="ECO:0000256" key="5">
    <source>
        <dbReference type="SAM" id="Phobius"/>
    </source>
</evidence>
<dbReference type="PANTHER" id="PTHR33365">
    <property type="entry name" value="YALI0B05434P"/>
    <property type="match status" value="1"/>
</dbReference>
<evidence type="ECO:0000256" key="4">
    <source>
        <dbReference type="SAM" id="MobiDB-lite"/>
    </source>
</evidence>
<dbReference type="EMBL" id="PVWQ01000002">
    <property type="protein sequence ID" value="RDW90547.1"/>
    <property type="molecule type" value="Genomic_DNA"/>
</dbReference>
<dbReference type="GeneID" id="38112692"/>
<proteinExistence type="inferred from homology"/>
<feature type="region of interest" description="Disordered" evidence="4">
    <location>
        <begin position="17"/>
        <end position="55"/>
    </location>
</feature>
<dbReference type="Proteomes" id="UP000256690">
    <property type="component" value="Unassembled WGS sequence"/>
</dbReference>
<keyword evidence="5" id="KW-1133">Transmembrane helix</keyword>
<dbReference type="GO" id="GO:0043386">
    <property type="term" value="P:mycotoxin biosynthetic process"/>
    <property type="evidence" value="ECO:0007669"/>
    <property type="project" value="InterPro"/>
</dbReference>
<dbReference type="RefSeq" id="XP_026607501.1">
    <property type="nucleotide sequence ID" value="XM_026744338.1"/>
</dbReference>
<dbReference type="AlphaFoldDB" id="A0A3D8SW48"/>
<keyword evidence="5" id="KW-0472">Membrane</keyword>
<keyword evidence="2" id="KW-0560">Oxidoreductase</keyword>
<evidence type="ECO:0000313" key="6">
    <source>
        <dbReference type="EMBL" id="RDW90547.1"/>
    </source>
</evidence>
<accession>A0A3D8SW48</accession>
<dbReference type="STRING" id="1810919.A0A3D8SW48"/>
<evidence type="ECO:0000313" key="7">
    <source>
        <dbReference type="Proteomes" id="UP000256690"/>
    </source>
</evidence>
<reference evidence="6 7" key="1">
    <citation type="journal article" date="2018" name="IMA Fungus">
        <title>IMA Genome-F 9: Draft genome sequence of Annulohypoxylon stygium, Aspergillus mulundensis, Berkeleyomyces basicola (syn. Thielaviopsis basicola), Ceratocystis smalleyi, two Cercospora beticola strains, Coleophoma cylindrospora, Fusarium fracticaudum, Phialophora cf. hyalina, and Morchella septimelata.</title>
        <authorList>
            <person name="Wingfield B.D."/>
            <person name="Bills G.F."/>
            <person name="Dong Y."/>
            <person name="Huang W."/>
            <person name="Nel W.J."/>
            <person name="Swalarsk-Parry B.S."/>
            <person name="Vaghefi N."/>
            <person name="Wilken P.M."/>
            <person name="An Z."/>
            <person name="de Beer Z.W."/>
            <person name="De Vos L."/>
            <person name="Chen L."/>
            <person name="Duong T.A."/>
            <person name="Gao Y."/>
            <person name="Hammerbacher A."/>
            <person name="Kikkert J.R."/>
            <person name="Li Y."/>
            <person name="Li H."/>
            <person name="Li K."/>
            <person name="Li Q."/>
            <person name="Liu X."/>
            <person name="Ma X."/>
            <person name="Naidoo K."/>
            <person name="Pethybridge S.J."/>
            <person name="Sun J."/>
            <person name="Steenkamp E.T."/>
            <person name="van der Nest M.A."/>
            <person name="van Wyk S."/>
            <person name="Wingfield M.J."/>
            <person name="Xiong C."/>
            <person name="Yue Q."/>
            <person name="Zhang X."/>
        </authorList>
    </citation>
    <scope>NUCLEOTIDE SEQUENCE [LARGE SCALE GENOMIC DNA]</scope>
    <source>
        <strain evidence="6 7">DSM 5745</strain>
    </source>
</reference>
<comment type="similarity">
    <text evidence="3">Belongs to the ustYa family.</text>
</comment>
<evidence type="ECO:0000256" key="1">
    <source>
        <dbReference type="ARBA" id="ARBA00004685"/>
    </source>
</evidence>
<dbReference type="InterPro" id="IPR021765">
    <property type="entry name" value="UstYa-like"/>
</dbReference>
<dbReference type="Pfam" id="PF11807">
    <property type="entry name" value="UstYa"/>
    <property type="match status" value="1"/>
</dbReference>
<organism evidence="6 7">
    <name type="scientific">Aspergillus mulundensis</name>
    <dbReference type="NCBI Taxonomy" id="1810919"/>
    <lineage>
        <taxon>Eukaryota</taxon>
        <taxon>Fungi</taxon>
        <taxon>Dikarya</taxon>
        <taxon>Ascomycota</taxon>
        <taxon>Pezizomycotina</taxon>
        <taxon>Eurotiomycetes</taxon>
        <taxon>Eurotiomycetidae</taxon>
        <taxon>Eurotiales</taxon>
        <taxon>Aspergillaceae</taxon>
        <taxon>Aspergillus</taxon>
        <taxon>Aspergillus subgen. Nidulantes</taxon>
    </lineage>
</organism>
<dbReference type="OrthoDB" id="3687641at2759"/>
<gene>
    <name evidence="6" type="ORF">DSM5745_02322</name>
</gene>